<sequence length="194" mass="22759">MIKQKKECSCSVCRTSHELGNLRPNWHLANVSREVQRFQGEPGGAREKFLLFYEKDGKEHCSHHTFLMEEVVQKYQVRGQKRGKTGKKAGKLQESLQRLKWEQQKVEMLEDEIQEEISTWKTEEEAGLHNLADSENKLVQQNQFVSELISYMEHQLQRSTIEMMQDVNAIMKRSENFIAKPKTFSKEQKRISSS</sequence>
<protein>
    <submittedName>
        <fullName evidence="2">TRIM5</fullName>
    </submittedName>
</protein>
<reference evidence="2 3" key="1">
    <citation type="journal article" date="2018" name="Mol. Genet. Genomics">
        <title>The red deer Cervus elaphus genome CerEla1.0: sequencing, annotating, genes, and chromosomes.</title>
        <authorList>
            <person name="Bana N.A."/>
            <person name="Nyiri A."/>
            <person name="Nagy J."/>
            <person name="Frank K."/>
            <person name="Nagy T."/>
            <person name="Steger V."/>
            <person name="Schiller M."/>
            <person name="Lakatos P."/>
            <person name="Sugar L."/>
            <person name="Horn P."/>
            <person name="Barta E."/>
            <person name="Orosz L."/>
        </authorList>
    </citation>
    <scope>NUCLEOTIDE SEQUENCE [LARGE SCALE GENOMIC DNA]</scope>
    <source>
        <strain evidence="2">Hungarian</strain>
    </source>
</reference>
<keyword evidence="3" id="KW-1185">Reference proteome</keyword>
<accession>A0A212DI33</accession>
<evidence type="ECO:0000256" key="1">
    <source>
        <dbReference type="SAM" id="Coils"/>
    </source>
</evidence>
<dbReference type="Proteomes" id="UP000242450">
    <property type="component" value="Chromosome 1"/>
</dbReference>
<gene>
    <name evidence="2" type="ORF">Celaphus_00009155</name>
</gene>
<evidence type="ECO:0000313" key="2">
    <source>
        <dbReference type="EMBL" id="OWK17936.1"/>
    </source>
</evidence>
<feature type="coiled-coil region" evidence="1">
    <location>
        <begin position="92"/>
        <end position="119"/>
    </location>
</feature>
<evidence type="ECO:0000313" key="3">
    <source>
        <dbReference type="Proteomes" id="UP000242450"/>
    </source>
</evidence>
<keyword evidence="1" id="KW-0175">Coiled coil</keyword>
<dbReference type="AlphaFoldDB" id="A0A212DI33"/>
<proteinExistence type="predicted"/>
<organism evidence="2 3">
    <name type="scientific">Cervus elaphus hippelaphus</name>
    <name type="common">European red deer</name>
    <dbReference type="NCBI Taxonomy" id="46360"/>
    <lineage>
        <taxon>Eukaryota</taxon>
        <taxon>Metazoa</taxon>
        <taxon>Chordata</taxon>
        <taxon>Craniata</taxon>
        <taxon>Vertebrata</taxon>
        <taxon>Euteleostomi</taxon>
        <taxon>Mammalia</taxon>
        <taxon>Eutheria</taxon>
        <taxon>Laurasiatheria</taxon>
        <taxon>Artiodactyla</taxon>
        <taxon>Ruminantia</taxon>
        <taxon>Pecora</taxon>
        <taxon>Cervidae</taxon>
        <taxon>Cervinae</taxon>
        <taxon>Cervus</taxon>
    </lineage>
</organism>
<name>A0A212DI33_CEREH</name>
<comment type="caution">
    <text evidence="2">The sequence shown here is derived from an EMBL/GenBank/DDBJ whole genome shotgun (WGS) entry which is preliminary data.</text>
</comment>
<dbReference type="EMBL" id="MKHE01000001">
    <property type="protein sequence ID" value="OWK17936.1"/>
    <property type="molecule type" value="Genomic_DNA"/>
</dbReference>